<dbReference type="Pfam" id="PF14209">
    <property type="entry name" value="DUF4321"/>
    <property type="match status" value="1"/>
</dbReference>
<evidence type="ECO:0000313" key="2">
    <source>
        <dbReference type="EMBL" id="CRZ34358.1"/>
    </source>
</evidence>
<feature type="transmembrane region" description="Helical" evidence="1">
    <location>
        <begin position="69"/>
        <end position="88"/>
    </location>
</feature>
<name>A0A0H5SVI9_HERHM</name>
<dbReference type="InterPro" id="IPR025470">
    <property type="entry name" value="DUF4321"/>
</dbReference>
<dbReference type="RefSeq" id="WP_103202477.1">
    <property type="nucleotide sequence ID" value="NZ_CVTD020000015.1"/>
</dbReference>
<keyword evidence="3" id="KW-1185">Reference proteome</keyword>
<protein>
    <submittedName>
        <fullName evidence="2">Putative membrane protein</fullName>
    </submittedName>
</protein>
<keyword evidence="1" id="KW-0812">Transmembrane</keyword>
<dbReference type="OrthoDB" id="2085896at2"/>
<gene>
    <name evidence="2" type="ORF">HHT355_1156</name>
</gene>
<organism evidence="2 3">
    <name type="scientific">Herbinix hemicellulosilytica</name>
    <dbReference type="NCBI Taxonomy" id="1564487"/>
    <lineage>
        <taxon>Bacteria</taxon>
        <taxon>Bacillati</taxon>
        <taxon>Bacillota</taxon>
        <taxon>Clostridia</taxon>
        <taxon>Lachnospirales</taxon>
        <taxon>Lachnospiraceae</taxon>
        <taxon>Herbinix</taxon>
    </lineage>
</organism>
<keyword evidence="1" id="KW-1133">Transmembrane helix</keyword>
<feature type="transmembrane region" description="Helical" evidence="1">
    <location>
        <begin position="12"/>
        <end position="30"/>
    </location>
</feature>
<dbReference type="EMBL" id="CVTD020000015">
    <property type="protein sequence ID" value="CRZ34358.1"/>
    <property type="molecule type" value="Genomic_DNA"/>
</dbReference>
<evidence type="ECO:0000256" key="1">
    <source>
        <dbReference type="SAM" id="Phobius"/>
    </source>
</evidence>
<sequence>MARTLGKNRWALFLLLLAGIVAGSFVGHLVRKVDFLSWLNYGIDFSIGNAEGNNIVTLNLGALIVHFGLRLRITVGSILGAVASIFIYKKI</sequence>
<proteinExistence type="predicted"/>
<evidence type="ECO:0000313" key="3">
    <source>
        <dbReference type="Proteomes" id="UP000236497"/>
    </source>
</evidence>
<reference evidence="2 3" key="1">
    <citation type="submission" date="2015-06" db="EMBL/GenBank/DDBJ databases">
        <authorList>
            <person name="Wibberg Daniel"/>
        </authorList>
    </citation>
    <scope>NUCLEOTIDE SEQUENCE [LARGE SCALE GENOMIC DNA]</scope>
    <source>
        <strain evidence="2 3">T3/55T</strain>
    </source>
</reference>
<keyword evidence="1" id="KW-0472">Membrane</keyword>
<dbReference type="AlphaFoldDB" id="A0A0H5SVI9"/>
<dbReference type="Proteomes" id="UP000236497">
    <property type="component" value="Unassembled WGS sequence"/>
</dbReference>
<accession>A0A0H5SVI9</accession>